<comment type="similarity">
    <text evidence="1">Belongs to the ATP-dependent AMP-binding enzyme family.</text>
</comment>
<reference evidence="3" key="1">
    <citation type="submission" date="2020-11" db="EMBL/GenBank/DDBJ databases">
        <authorList>
            <person name="Koelle M."/>
            <person name="Horta M.A.C."/>
            <person name="Nowrousian M."/>
            <person name="Ohm R.A."/>
            <person name="Benz P."/>
            <person name="Pilgard A."/>
        </authorList>
    </citation>
    <scope>NUCLEOTIDE SEQUENCE</scope>
    <source>
        <strain evidence="3">FPRL280</strain>
    </source>
</reference>
<dbReference type="Pfam" id="PF23562">
    <property type="entry name" value="AMP-binding_C_3"/>
    <property type="match status" value="1"/>
</dbReference>
<dbReference type="InterPro" id="IPR000873">
    <property type="entry name" value="AMP-dep_synth/lig_dom"/>
</dbReference>
<dbReference type="EMBL" id="JADOXO010000001">
    <property type="protein sequence ID" value="KAF9822015.1"/>
    <property type="molecule type" value="Genomic_DNA"/>
</dbReference>
<dbReference type="GO" id="GO:0031956">
    <property type="term" value="F:medium-chain fatty acid-CoA ligase activity"/>
    <property type="evidence" value="ECO:0007669"/>
    <property type="project" value="TreeGrafter"/>
</dbReference>
<dbReference type="AlphaFoldDB" id="A0A8H7U7D8"/>
<feature type="domain" description="AMP-dependent synthetase/ligase" evidence="2">
    <location>
        <begin position="15"/>
        <end position="330"/>
    </location>
</feature>
<dbReference type="GO" id="GO:0006631">
    <property type="term" value="P:fatty acid metabolic process"/>
    <property type="evidence" value="ECO:0007669"/>
    <property type="project" value="TreeGrafter"/>
</dbReference>
<dbReference type="Gene3D" id="3.40.50.12780">
    <property type="entry name" value="N-terminal domain of ligase-like"/>
    <property type="match status" value="1"/>
</dbReference>
<protein>
    <recommendedName>
        <fullName evidence="2">AMP-dependent synthetase/ligase domain-containing protein</fullName>
    </recommendedName>
</protein>
<dbReference type="Pfam" id="PF00501">
    <property type="entry name" value="AMP-binding"/>
    <property type="match status" value="1"/>
</dbReference>
<sequence>MTLKTHLTVLYWSASTYSSAPAFYIPDVIGPDERLRKWTTVTYQQFLSDVEQSARIWSSKLRKCFIAPRSVVGLWLGGMTYADVLHIYGVARAGYIPQLFSLRLPNPDVVYELLHRAGGQAMIYDSSFASVVRDCPVPAIVTIDLGAAAVDNVPLPPIPEPLSEEDTAMIFHTSGSTSGSPKLVHCSYKWLDAIVAKGDLISRPFHKDRKDVIVWMGSMCHIGQTVTLVGALQHGTCVIQPTTLAFSSDELIRMISDCGLNRLTQFATSVAKHLRNSHENPRLLALLQGLDEVLYAGLPLPVEEEKWGRQNGILLRNLFGNTECGPMLISVGGRGQDASLLRPLEGTKYAFLPITAGSGHQENTHHNANSQLLELVILAESPDCPDPSLRQADGHLHTGDLFVEAAPRRYVSRGRDDDWIKSENSLRCDTKAIEENVRATCADLVAECVVVGNGRPSPALFVEPKGDIDGDKLRKDIIRRTRHFHSRRYLHERIASSDYIIVVARNTLPRTATKGNIRRRAVEDAFKTELDRVYKVSSKA</sequence>
<name>A0A8H7U7D8_9APHY</name>
<evidence type="ECO:0000256" key="1">
    <source>
        <dbReference type="ARBA" id="ARBA00006432"/>
    </source>
</evidence>
<reference evidence="3" key="2">
    <citation type="journal article" name="Front. Microbiol.">
        <title>Degradative Capacity of Two Strains of Rhodonia placenta: From Phenotype to Genotype.</title>
        <authorList>
            <person name="Kolle M."/>
            <person name="Horta M.A.C."/>
            <person name="Nowrousian M."/>
            <person name="Ohm R.A."/>
            <person name="Benz J.P."/>
            <person name="Pilgard A."/>
        </authorList>
    </citation>
    <scope>NUCLEOTIDE SEQUENCE</scope>
    <source>
        <strain evidence="3">FPRL280</strain>
    </source>
</reference>
<evidence type="ECO:0000313" key="4">
    <source>
        <dbReference type="Proteomes" id="UP000639403"/>
    </source>
</evidence>
<dbReference type="PANTHER" id="PTHR43201">
    <property type="entry name" value="ACYL-COA SYNTHETASE"/>
    <property type="match status" value="1"/>
</dbReference>
<organism evidence="3 4">
    <name type="scientific">Rhodonia placenta</name>
    <dbReference type="NCBI Taxonomy" id="104341"/>
    <lineage>
        <taxon>Eukaryota</taxon>
        <taxon>Fungi</taxon>
        <taxon>Dikarya</taxon>
        <taxon>Basidiomycota</taxon>
        <taxon>Agaricomycotina</taxon>
        <taxon>Agaricomycetes</taxon>
        <taxon>Polyporales</taxon>
        <taxon>Adustoporiaceae</taxon>
        <taxon>Rhodonia</taxon>
    </lineage>
</organism>
<dbReference type="PANTHER" id="PTHR43201:SF8">
    <property type="entry name" value="ACYL-COA SYNTHETASE FAMILY MEMBER 3"/>
    <property type="match status" value="1"/>
</dbReference>
<accession>A0A8H7U7D8</accession>
<dbReference type="InterPro" id="IPR042099">
    <property type="entry name" value="ANL_N_sf"/>
</dbReference>
<proteinExistence type="inferred from homology"/>
<comment type="caution">
    <text evidence="3">The sequence shown here is derived from an EMBL/GenBank/DDBJ whole genome shotgun (WGS) entry which is preliminary data.</text>
</comment>
<evidence type="ECO:0000259" key="2">
    <source>
        <dbReference type="Pfam" id="PF00501"/>
    </source>
</evidence>
<gene>
    <name evidence="3" type="ORF">IEO21_00009</name>
</gene>
<evidence type="ECO:0000313" key="3">
    <source>
        <dbReference type="EMBL" id="KAF9822015.1"/>
    </source>
</evidence>
<dbReference type="Proteomes" id="UP000639403">
    <property type="component" value="Unassembled WGS sequence"/>
</dbReference>
<dbReference type="SUPFAM" id="SSF56801">
    <property type="entry name" value="Acetyl-CoA synthetase-like"/>
    <property type="match status" value="1"/>
</dbReference>